<feature type="coiled-coil region" evidence="2">
    <location>
        <begin position="1"/>
        <end position="108"/>
    </location>
</feature>
<feature type="domain" description="RNase H type-1" evidence="4">
    <location>
        <begin position="452"/>
        <end position="584"/>
    </location>
</feature>
<protein>
    <submittedName>
        <fullName evidence="5">GOLGA2</fullName>
    </submittedName>
</protein>
<feature type="coiled-coil region" evidence="2">
    <location>
        <begin position="634"/>
        <end position="699"/>
    </location>
</feature>
<dbReference type="PROSITE" id="PS50879">
    <property type="entry name" value="RNASE_H_1"/>
    <property type="match status" value="2"/>
</dbReference>
<evidence type="ECO:0000313" key="5">
    <source>
        <dbReference type="EMBL" id="UYV77798.1"/>
    </source>
</evidence>
<dbReference type="Proteomes" id="UP001235939">
    <property type="component" value="Chromosome 15"/>
</dbReference>
<feature type="coiled-coil region" evidence="2">
    <location>
        <begin position="732"/>
        <end position="898"/>
    </location>
</feature>
<evidence type="ECO:0000313" key="6">
    <source>
        <dbReference type="Proteomes" id="UP001235939"/>
    </source>
</evidence>
<feature type="coiled-coil region" evidence="2">
    <location>
        <begin position="1081"/>
        <end position="1132"/>
    </location>
</feature>
<evidence type="ECO:0000259" key="4">
    <source>
        <dbReference type="PROSITE" id="PS50879"/>
    </source>
</evidence>
<evidence type="ECO:0000256" key="2">
    <source>
        <dbReference type="SAM" id="Coils"/>
    </source>
</evidence>
<feature type="region of interest" description="Disordered" evidence="3">
    <location>
        <begin position="200"/>
        <end position="226"/>
    </location>
</feature>
<feature type="coiled-coil region" evidence="2">
    <location>
        <begin position="1726"/>
        <end position="1753"/>
    </location>
</feature>
<feature type="compositionally biased region" description="Polar residues" evidence="3">
    <location>
        <begin position="1673"/>
        <end position="1690"/>
    </location>
</feature>
<dbReference type="PANTHER" id="PTHR10881:SF46">
    <property type="entry name" value="GOLGIN SUBFAMILY A MEMBER 2"/>
    <property type="match status" value="1"/>
</dbReference>
<evidence type="ECO:0000256" key="1">
    <source>
        <dbReference type="ARBA" id="ARBA00023054"/>
    </source>
</evidence>
<sequence>MSSSKESLRQLRQQVNGLMSETDSYLNGEVVRDTEGLEQRNQELAALLDQKQQQISQLQSQLLRTQFDFALTNMPEPQLFSPTCQEQLSQHQSSLQSQQDAAVQLKSEEVATLQQQLQVHIQTIGILVAEKTELQSALNLSQQTVSSKTVHVVHAMKIMQFDFALTNVPETLELEDLQMKLKSLRIKLAEKEREFTSISQFNEMSDKNTKELSSELEKEKKEGEKLRHEVEEMKEKYNTKMSECQNLEQAAQELRNQLQLAQLYSQQLQSPQEVQNQLEQLQNWNVSLQTSLEQAGERHTELIQERDSMARAHQAHLAQCSADLATLCEELGQVTQQLSLRSREVENLREQLDAAVPSAPPPTEPSSTLQMEQELCNLRTQLEQALKQNEELRLHITKITTQTEMGETSYPPHKTRNKLICFPHLPDNPHKHETHPELLKALGLQIIEENSSLFDITIYTDGSQLETGLSGSGIAIYKDKILEKISLSHPRHLSVYKSELSAIDTALKDININSPSKIIIYSDSRAAIYTLQSCFSSQEPLLKSIAKSVNRLPANSSVTVQWLPPHVGIPGNELADSLAKAGALGLPEARESTTQLDERDLLRTIKTQCLQEWKSDAAHMTGTEQEGQAPDQDNQSLRELAAEQEMTLERWQEQEVDREQLLASIQSDKVAASRATAQNKDLKCQLEELQAAIVAHIGDFDCLYLHMVQAMIIMSNAKLELTEELSHERHVSKELGERLGEQEEEMNQLQEEVQELRKQTLVMSQLEDKVRHYEAQQTSSTEIEVLQATLDMASARMSSSKESLRQLRQQVNGLMSETDSYLNGEVVRDTEGLEQRNQELAALLDQKQQQISQLQSQLLRTIFHTDTELFSPTCQEQLSQHQSSLQSQQDAAVQLKSEEVATLQQQLQVHIQTIGILVAEKTELQSALNLSQQTVSSKTVHVVHAMKIMVGRRRRLLLLGAGDLQMKLKSLRIKLAEKEREFTSISQFNEMSDKNTKELSSELEKEKKEGEKLRWRIGERPSDMKASCETSRITLTNKQSRTNSSIVRREGPTPGIRRSCVCTHVRVGSKGVCFHVRNSLKLQAKKQVDDLRHEVEEMKEKYNTKMSECQNLEQAAQELRNQLQLAQLYSQQLQSPQEVQNQLEQLQNWNVSLQTSLEQAGERHTELIQERDSMARAHQAHLAQCSADLATLREELGQVTQQLSLRSREVENLREQLDAAVPSTPPPTEPSSTLQMEQELCNLRIQLEQALKQNEELRLHITKITSFSVYKSELSAIDTALKDININSPSKIIIYSDSRAAIYTLQSCFSSQEPLLKSIAKSVNRLPANSSVTVQWLPAHVGIPGNELADSLAKAGALGLPEARESTTQLDERDLLRTIKTQCLQEWKSDAAHDWYRAGGTSTGSVLPREQQSLISRLKSGHLWTMTFQNGCKDHDNQSLRELAAEQEMTLERWQEQEVDREQLLASIQSDKVAASRATAQNKDLKCQLEELQAAIVAHVGSLCCQHCSSLHVVQAMIIMIGDFDCLYLHMVQAMIIMSNAKLELTEELSHERHVSKELGERLGEQEEEMNQLQEEVQELRKQTLVMSQLEDKVRHYETQQTSSTEIEVLQKRLEEVQAQNVELRAAIARQAQESIPNEPSRELARKDDLVAALSASVQQLEAERNQLLHTMGEQQTQRSSLRAQLSQLHAQDDPGRGDSMVSQEEYRALKSSMEQLEAMIIMEKFRETMNKMAELSDEKQHLEHLVTQLQGETETIGDYIQLYQVQRGLMKKREAEKDEYIALLAQDRETLKEELRDLQVLVQKLLKDQSNQESPEQGPAGESPHQVASHIQSLLHHLECQNLLEGPQENFHPCHFCSGRLLHL</sequence>
<feature type="coiled-coil region" evidence="2">
    <location>
        <begin position="1782"/>
        <end position="1809"/>
    </location>
</feature>
<dbReference type="SUPFAM" id="SSF53098">
    <property type="entry name" value="Ribonuclease H-like"/>
    <property type="match status" value="2"/>
</dbReference>
<dbReference type="CDD" id="cd09276">
    <property type="entry name" value="Rnase_HI_RT_non_LTR"/>
    <property type="match status" value="2"/>
</dbReference>
<reference evidence="5 6" key="1">
    <citation type="submission" date="2022-01" db="EMBL/GenBank/DDBJ databases">
        <title>A chromosomal length assembly of Cordylochernes scorpioides.</title>
        <authorList>
            <person name="Zeh D."/>
            <person name="Zeh J."/>
        </authorList>
    </citation>
    <scope>NUCLEOTIDE SEQUENCE [LARGE SCALE GENOMIC DNA]</scope>
    <source>
        <strain evidence="5">IN4F17</strain>
        <tissue evidence="5">Whole Body</tissue>
    </source>
</reference>
<name>A0ABY6L9S9_9ARAC</name>
<dbReference type="Gene3D" id="3.30.420.10">
    <property type="entry name" value="Ribonuclease H-like superfamily/Ribonuclease H"/>
    <property type="match status" value="2"/>
</dbReference>
<feature type="coiled-coil region" evidence="2">
    <location>
        <begin position="1437"/>
        <end position="1495"/>
    </location>
</feature>
<feature type="compositionally biased region" description="Basic and acidic residues" evidence="3">
    <location>
        <begin position="204"/>
        <end position="226"/>
    </location>
</feature>
<dbReference type="Pfam" id="PF15070">
    <property type="entry name" value="GOLGA2L5"/>
    <property type="match status" value="3"/>
</dbReference>
<organism evidence="5 6">
    <name type="scientific">Cordylochernes scorpioides</name>
    <dbReference type="NCBI Taxonomy" id="51811"/>
    <lineage>
        <taxon>Eukaryota</taxon>
        <taxon>Metazoa</taxon>
        <taxon>Ecdysozoa</taxon>
        <taxon>Arthropoda</taxon>
        <taxon>Chelicerata</taxon>
        <taxon>Arachnida</taxon>
        <taxon>Pseudoscorpiones</taxon>
        <taxon>Cheliferoidea</taxon>
        <taxon>Chernetidae</taxon>
        <taxon>Cordylochernes</taxon>
    </lineage>
</organism>
<keyword evidence="6" id="KW-1185">Reference proteome</keyword>
<accession>A0ABY6L9S9</accession>
<feature type="region of interest" description="Disordered" evidence="3">
    <location>
        <begin position="1810"/>
        <end position="1829"/>
    </location>
</feature>
<dbReference type="InterPro" id="IPR024858">
    <property type="entry name" value="GOLGA"/>
</dbReference>
<feature type="coiled-coil region" evidence="2">
    <location>
        <begin position="961"/>
        <end position="1009"/>
    </location>
</feature>
<feature type="domain" description="RNase H type-1" evidence="4">
    <location>
        <begin position="1253"/>
        <end position="1358"/>
    </location>
</feature>
<feature type="region of interest" description="Disordered" evidence="3">
    <location>
        <begin position="1672"/>
        <end position="1703"/>
    </location>
</feature>
<evidence type="ECO:0000256" key="3">
    <source>
        <dbReference type="SAM" id="MobiDB-lite"/>
    </source>
</evidence>
<dbReference type="InterPro" id="IPR002156">
    <property type="entry name" value="RNaseH_domain"/>
</dbReference>
<dbReference type="EMBL" id="CP092877">
    <property type="protein sequence ID" value="UYV77798.1"/>
    <property type="molecule type" value="Genomic_DNA"/>
</dbReference>
<proteinExistence type="predicted"/>
<dbReference type="InterPro" id="IPR012337">
    <property type="entry name" value="RNaseH-like_sf"/>
</dbReference>
<keyword evidence="1 2" id="KW-0175">Coiled coil</keyword>
<dbReference type="InterPro" id="IPR036397">
    <property type="entry name" value="RNaseH_sf"/>
</dbReference>
<dbReference type="PANTHER" id="PTHR10881">
    <property type="entry name" value="GOLGIN SUBFAMILY A MEMBER-RELATED"/>
    <property type="match status" value="1"/>
</dbReference>
<dbReference type="InterPro" id="IPR043976">
    <property type="entry name" value="GOLGA_cons_dom"/>
</dbReference>
<gene>
    <name evidence="5" type="ORF">LAZ67_15002337</name>
</gene>
<dbReference type="Pfam" id="PF00075">
    <property type="entry name" value="RNase_H"/>
    <property type="match status" value="2"/>
</dbReference>